<reference evidence="2" key="1">
    <citation type="submission" date="2022-10" db="EMBL/GenBank/DDBJ databases">
        <title>The complete genomes of actinobacterial strains from the NBC collection.</title>
        <authorList>
            <person name="Joergensen T.S."/>
            <person name="Alvarez Arevalo M."/>
            <person name="Sterndorff E.B."/>
            <person name="Faurdal D."/>
            <person name="Vuksanovic O."/>
            <person name="Mourched A.-S."/>
            <person name="Charusanti P."/>
            <person name="Shaw S."/>
            <person name="Blin K."/>
            <person name="Weber T."/>
        </authorList>
    </citation>
    <scope>NUCLEOTIDE SEQUENCE</scope>
    <source>
        <strain evidence="2">NBC_01393</strain>
    </source>
</reference>
<feature type="region of interest" description="Disordered" evidence="1">
    <location>
        <begin position="27"/>
        <end position="63"/>
    </location>
</feature>
<dbReference type="NCBIfam" id="TIGR01409">
    <property type="entry name" value="TAT_signal_seq"/>
    <property type="match status" value="1"/>
</dbReference>
<gene>
    <name evidence="2" type="ORF">OG699_15725</name>
</gene>
<accession>A0AAU3HV52</accession>
<protein>
    <submittedName>
        <fullName evidence="2">Twin-arginine translocation signal domain-containing protein</fullName>
    </submittedName>
</protein>
<organism evidence="2">
    <name type="scientific">Streptomyces sp. NBC_01393</name>
    <dbReference type="NCBI Taxonomy" id="2903851"/>
    <lineage>
        <taxon>Bacteria</taxon>
        <taxon>Bacillati</taxon>
        <taxon>Actinomycetota</taxon>
        <taxon>Actinomycetes</taxon>
        <taxon>Kitasatosporales</taxon>
        <taxon>Streptomycetaceae</taxon>
        <taxon>Streptomyces</taxon>
    </lineage>
</organism>
<dbReference type="InterPro" id="IPR006311">
    <property type="entry name" value="TAT_signal"/>
</dbReference>
<proteinExistence type="predicted"/>
<evidence type="ECO:0000313" key="2">
    <source>
        <dbReference type="EMBL" id="WTZ09315.1"/>
    </source>
</evidence>
<dbReference type="PROSITE" id="PS51318">
    <property type="entry name" value="TAT"/>
    <property type="match status" value="1"/>
</dbReference>
<dbReference type="InterPro" id="IPR019546">
    <property type="entry name" value="TAT_signal_bac_arc"/>
</dbReference>
<dbReference type="EMBL" id="CP109546">
    <property type="protein sequence ID" value="WTZ09315.1"/>
    <property type="molecule type" value="Genomic_DNA"/>
</dbReference>
<evidence type="ECO:0000256" key="1">
    <source>
        <dbReference type="SAM" id="MobiDB-lite"/>
    </source>
</evidence>
<dbReference type="PROSITE" id="PS51257">
    <property type="entry name" value="PROKAR_LIPOPROTEIN"/>
    <property type="match status" value="1"/>
</dbReference>
<dbReference type="AlphaFoldDB" id="A0AAU3HV52"/>
<name>A0AAU3HV52_9ACTN</name>
<sequence>MADRDLTRRRLLALSGAAVGATLGIGLSSCSTQAPKPGKHPGSGSTEAPGTAGKSGPEGPSAR</sequence>